<proteinExistence type="predicted"/>
<dbReference type="EMBL" id="JARKNE010000004">
    <property type="protein sequence ID" value="KAK5834887.1"/>
    <property type="molecule type" value="Genomic_DNA"/>
</dbReference>
<accession>A0ABR0Q746</accession>
<evidence type="ECO:0000313" key="1">
    <source>
        <dbReference type="EMBL" id="KAK5834887.1"/>
    </source>
</evidence>
<name>A0ABR0Q746_GOSAR</name>
<sequence>MMKTKGLTDEWTMQAFIAGAVHEHLKYALINDHQPERLSTLFEKAHKYAETKELQGANIQLFKFYVEPSLESYNSSHREGEMVGSGINNESKLKELHITGSSQAFREDKARDKQLLKGVINVIVENN</sequence>
<comment type="caution">
    <text evidence="1">The sequence shown here is derived from an EMBL/GenBank/DDBJ whole genome shotgun (WGS) entry which is preliminary data.</text>
</comment>
<keyword evidence="2" id="KW-1185">Reference proteome</keyword>
<organism evidence="1 2">
    <name type="scientific">Gossypium arboreum</name>
    <name type="common">Tree cotton</name>
    <name type="synonym">Gossypium nanking</name>
    <dbReference type="NCBI Taxonomy" id="29729"/>
    <lineage>
        <taxon>Eukaryota</taxon>
        <taxon>Viridiplantae</taxon>
        <taxon>Streptophyta</taxon>
        <taxon>Embryophyta</taxon>
        <taxon>Tracheophyta</taxon>
        <taxon>Spermatophyta</taxon>
        <taxon>Magnoliopsida</taxon>
        <taxon>eudicotyledons</taxon>
        <taxon>Gunneridae</taxon>
        <taxon>Pentapetalae</taxon>
        <taxon>rosids</taxon>
        <taxon>malvids</taxon>
        <taxon>Malvales</taxon>
        <taxon>Malvaceae</taxon>
        <taxon>Malvoideae</taxon>
        <taxon>Gossypium</taxon>
    </lineage>
</organism>
<evidence type="ECO:0000313" key="2">
    <source>
        <dbReference type="Proteomes" id="UP001358586"/>
    </source>
</evidence>
<gene>
    <name evidence="1" type="ORF">PVK06_010567</name>
</gene>
<dbReference type="Proteomes" id="UP001358586">
    <property type="component" value="Chromosome 4"/>
</dbReference>
<protein>
    <submittedName>
        <fullName evidence="1">Uncharacterized protein</fullName>
    </submittedName>
</protein>
<reference evidence="1 2" key="1">
    <citation type="submission" date="2023-03" db="EMBL/GenBank/DDBJ databases">
        <title>WGS of Gossypium arboreum.</title>
        <authorList>
            <person name="Yu D."/>
        </authorList>
    </citation>
    <scope>NUCLEOTIDE SEQUENCE [LARGE SCALE GENOMIC DNA]</scope>
    <source>
        <tissue evidence="1">Leaf</tissue>
    </source>
</reference>